<dbReference type="InterPro" id="IPR009056">
    <property type="entry name" value="Cyt_c-like_dom"/>
</dbReference>
<dbReference type="GO" id="GO:0046872">
    <property type="term" value="F:metal ion binding"/>
    <property type="evidence" value="ECO:0007669"/>
    <property type="project" value="UniProtKB-KW"/>
</dbReference>
<keyword evidence="4" id="KW-0249">Electron transport</keyword>
<evidence type="ECO:0000313" key="9">
    <source>
        <dbReference type="Proteomes" id="UP000321039"/>
    </source>
</evidence>
<dbReference type="InterPro" id="IPR036909">
    <property type="entry name" value="Cyt_c-like_dom_sf"/>
</dbReference>
<accession>A0A5C8ZVU6</accession>
<feature type="domain" description="Cytochrome c" evidence="7">
    <location>
        <begin position="21"/>
        <end position="109"/>
    </location>
</feature>
<protein>
    <submittedName>
        <fullName evidence="8">Cytochrome c</fullName>
    </submittedName>
</protein>
<dbReference type="RefSeq" id="WP_148069625.1">
    <property type="nucleotide sequence ID" value="NZ_VRZA01000006.1"/>
</dbReference>
<dbReference type="PROSITE" id="PS51007">
    <property type="entry name" value="CYTC"/>
    <property type="match status" value="2"/>
</dbReference>
<evidence type="ECO:0000256" key="2">
    <source>
        <dbReference type="ARBA" id="ARBA00022617"/>
    </source>
</evidence>
<evidence type="ECO:0000256" key="1">
    <source>
        <dbReference type="ARBA" id="ARBA00022448"/>
    </source>
</evidence>
<keyword evidence="2 6" id="KW-0349">Heme</keyword>
<evidence type="ECO:0000259" key="7">
    <source>
        <dbReference type="PROSITE" id="PS51007"/>
    </source>
</evidence>
<evidence type="ECO:0000256" key="4">
    <source>
        <dbReference type="ARBA" id="ARBA00022982"/>
    </source>
</evidence>
<sequence length="216" mass="23644">MSSPLTRFCLGAGVVLALLQVPFAQGREPYDDFYCTTCHGAEGRGNVGVNAPRLAGMEPWYLKRQLQKFRDGLRGTHEGDVEGRAMRPMAVKLTDERIDAVIDWVGHWPMVSAPSTLGGDTEAGARWYRTCSACHGEQAQGRLELKAPALAGQNDWYLLTQLRNFSLGYRGQHPEDAEGAAMRAATAALPDEQAMIDVITYINSLDPAVSYAGRDE</sequence>
<dbReference type="PANTHER" id="PTHR33751">
    <property type="entry name" value="CBB3-TYPE CYTOCHROME C OXIDASE SUBUNIT FIXP"/>
    <property type="match status" value="1"/>
</dbReference>
<keyword evidence="3 6" id="KW-0479">Metal-binding</keyword>
<feature type="domain" description="Cytochrome c" evidence="7">
    <location>
        <begin position="119"/>
        <end position="206"/>
    </location>
</feature>
<evidence type="ECO:0000256" key="3">
    <source>
        <dbReference type="ARBA" id="ARBA00022723"/>
    </source>
</evidence>
<dbReference type="SUPFAM" id="SSF46626">
    <property type="entry name" value="Cytochrome c"/>
    <property type="match status" value="2"/>
</dbReference>
<keyword evidence="9" id="KW-1185">Reference proteome</keyword>
<evidence type="ECO:0000256" key="6">
    <source>
        <dbReference type="PROSITE-ProRule" id="PRU00433"/>
    </source>
</evidence>
<keyword evidence="5 6" id="KW-0408">Iron</keyword>
<dbReference type="GO" id="GO:0020037">
    <property type="term" value="F:heme binding"/>
    <property type="evidence" value="ECO:0007669"/>
    <property type="project" value="InterPro"/>
</dbReference>
<keyword evidence="1" id="KW-0813">Transport</keyword>
<dbReference type="Pfam" id="PF00034">
    <property type="entry name" value="Cytochrom_C"/>
    <property type="match status" value="2"/>
</dbReference>
<gene>
    <name evidence="8" type="ORF">FV139_16860</name>
</gene>
<dbReference type="InterPro" id="IPR050597">
    <property type="entry name" value="Cytochrome_c_Oxidase_Subunit"/>
</dbReference>
<evidence type="ECO:0000256" key="5">
    <source>
        <dbReference type="ARBA" id="ARBA00023004"/>
    </source>
</evidence>
<organism evidence="8 9">
    <name type="scientific">Parahaliea maris</name>
    <dbReference type="NCBI Taxonomy" id="2716870"/>
    <lineage>
        <taxon>Bacteria</taxon>
        <taxon>Pseudomonadati</taxon>
        <taxon>Pseudomonadota</taxon>
        <taxon>Gammaproteobacteria</taxon>
        <taxon>Cellvibrionales</taxon>
        <taxon>Halieaceae</taxon>
        <taxon>Parahaliea</taxon>
    </lineage>
</organism>
<dbReference type="Proteomes" id="UP000321039">
    <property type="component" value="Unassembled WGS sequence"/>
</dbReference>
<dbReference type="AlphaFoldDB" id="A0A5C8ZVU6"/>
<proteinExistence type="predicted"/>
<comment type="caution">
    <text evidence="8">The sequence shown here is derived from an EMBL/GenBank/DDBJ whole genome shotgun (WGS) entry which is preliminary data.</text>
</comment>
<dbReference type="PANTHER" id="PTHR33751:SF9">
    <property type="entry name" value="CYTOCHROME C4"/>
    <property type="match status" value="1"/>
</dbReference>
<evidence type="ECO:0000313" key="8">
    <source>
        <dbReference type="EMBL" id="TXS91391.1"/>
    </source>
</evidence>
<dbReference type="GO" id="GO:0009055">
    <property type="term" value="F:electron transfer activity"/>
    <property type="evidence" value="ECO:0007669"/>
    <property type="project" value="InterPro"/>
</dbReference>
<reference evidence="8 9" key="1">
    <citation type="submission" date="2019-08" db="EMBL/GenBank/DDBJ databases">
        <title>Parahaliea maris sp. nov., isolated from the surface seawater.</title>
        <authorList>
            <person name="Liu Y."/>
        </authorList>
    </citation>
    <scope>NUCLEOTIDE SEQUENCE [LARGE SCALE GENOMIC DNA]</scope>
    <source>
        <strain evidence="8 9">HSLHS9</strain>
    </source>
</reference>
<dbReference type="EMBL" id="VRZA01000006">
    <property type="protein sequence ID" value="TXS91391.1"/>
    <property type="molecule type" value="Genomic_DNA"/>
</dbReference>
<name>A0A5C8ZVU6_9GAMM</name>
<dbReference type="Gene3D" id="1.10.760.10">
    <property type="entry name" value="Cytochrome c-like domain"/>
    <property type="match status" value="2"/>
</dbReference>